<evidence type="ECO:0000256" key="1">
    <source>
        <dbReference type="SAM" id="MobiDB-lite"/>
    </source>
</evidence>
<dbReference type="RefSeq" id="WP_093785249.1">
    <property type="nucleotide sequence ID" value="NZ_FNIE01000007.1"/>
</dbReference>
<feature type="compositionally biased region" description="Polar residues" evidence="1">
    <location>
        <begin position="1"/>
        <end position="13"/>
    </location>
</feature>
<feature type="region of interest" description="Disordered" evidence="1">
    <location>
        <begin position="568"/>
        <end position="590"/>
    </location>
</feature>
<dbReference type="OrthoDB" id="3078176at2"/>
<dbReference type="Proteomes" id="UP000199341">
    <property type="component" value="Unassembled WGS sequence"/>
</dbReference>
<sequence length="590" mass="62881">MTASQDVPHQTATGAAEPAGPHDKDAATRYLCAGARLDENFARTVVRELRQERFRATAPSYGVDLGRVLGHAEQAVHQLRRRDLPVAAALLASLLLLPVGTAVYWVAGLFLLRGGAQTGTAATLRSRLSADSAAVVAGRKEPSFLVLARNLVIQVVVLVVACLIGSHVLDWLGLGFVGQFLLGLLLLVGAPWLATMQQLDAAWQVLREQLTPAAFAADTRRPATPPAGLPQSAVGGDANLIVYSGYNPFVGAGDEVTSWNFAMRLRPKGQQPGQAADTPPLPFGLPELVERLASDLDGLRNESSPVADRLPGLVVTERVFINGSDLQNNPLYGKGTFWPGHSSPLPAESRPADTLPREQVVRARGLADGPVRHCLCAQIRSWGSDLVLSVFVQVTVTGSTLYVQANTLVLTPVREAYRLGDSIARARSEEDVVQAWADALIRSRGVLLTAPAGAISELRTDSRIRSRERKQRRAIANDRRYDFGASLSLRELASSHAYRNLFQRTDVTRLGKQIELQVLHTLAEFLAEHGLDLGELNQHREVILNHGIMMTGGVMTGSIAAGTGASATIGGSGGATSTQKPAQPGAGGGA</sequence>
<protein>
    <submittedName>
        <fullName evidence="3">Uncharacterized protein</fullName>
    </submittedName>
</protein>
<keyword evidence="2" id="KW-1133">Transmembrane helix</keyword>
<keyword evidence="2" id="KW-0472">Membrane</keyword>
<accession>A0A1H0G874</accession>
<dbReference type="EMBL" id="FNIE01000007">
    <property type="protein sequence ID" value="SDO03113.1"/>
    <property type="molecule type" value="Genomic_DNA"/>
</dbReference>
<dbReference type="AlphaFoldDB" id="A0A1H0G874"/>
<gene>
    <name evidence="3" type="ORF">SAMN05216259_10726</name>
</gene>
<evidence type="ECO:0000313" key="3">
    <source>
        <dbReference type="EMBL" id="SDO03113.1"/>
    </source>
</evidence>
<feature type="transmembrane region" description="Helical" evidence="2">
    <location>
        <begin position="144"/>
        <end position="164"/>
    </location>
</feature>
<dbReference type="STRING" id="310781.SAMN05216259_10726"/>
<organism evidence="3 4">
    <name type="scientific">Actinacidiphila guanduensis</name>
    <dbReference type="NCBI Taxonomy" id="310781"/>
    <lineage>
        <taxon>Bacteria</taxon>
        <taxon>Bacillati</taxon>
        <taxon>Actinomycetota</taxon>
        <taxon>Actinomycetes</taxon>
        <taxon>Kitasatosporales</taxon>
        <taxon>Streptomycetaceae</taxon>
        <taxon>Actinacidiphila</taxon>
    </lineage>
</organism>
<keyword evidence="4" id="KW-1185">Reference proteome</keyword>
<feature type="transmembrane region" description="Helical" evidence="2">
    <location>
        <begin position="171"/>
        <end position="194"/>
    </location>
</feature>
<name>A0A1H0G874_9ACTN</name>
<proteinExistence type="predicted"/>
<feature type="region of interest" description="Disordered" evidence="1">
    <location>
        <begin position="1"/>
        <end position="23"/>
    </location>
</feature>
<evidence type="ECO:0000256" key="2">
    <source>
        <dbReference type="SAM" id="Phobius"/>
    </source>
</evidence>
<keyword evidence="2" id="KW-0812">Transmembrane</keyword>
<evidence type="ECO:0000313" key="4">
    <source>
        <dbReference type="Proteomes" id="UP000199341"/>
    </source>
</evidence>
<feature type="transmembrane region" description="Helical" evidence="2">
    <location>
        <begin position="86"/>
        <end position="107"/>
    </location>
</feature>
<reference evidence="3 4" key="1">
    <citation type="submission" date="2016-10" db="EMBL/GenBank/DDBJ databases">
        <authorList>
            <person name="de Groot N.N."/>
        </authorList>
    </citation>
    <scope>NUCLEOTIDE SEQUENCE [LARGE SCALE GENOMIC DNA]</scope>
    <source>
        <strain evidence="3 4">CGMCC 4.2022</strain>
    </source>
</reference>